<evidence type="ECO:0000256" key="2">
    <source>
        <dbReference type="ARBA" id="ARBA00022801"/>
    </source>
</evidence>
<dbReference type="RefSeq" id="WP_248933939.1">
    <property type="nucleotide sequence ID" value="NZ_JAKILF010000001.1"/>
</dbReference>
<accession>A0ABV7GIG0</accession>
<keyword evidence="6" id="KW-1185">Reference proteome</keyword>
<dbReference type="Pfam" id="PF02626">
    <property type="entry name" value="CT_A_B"/>
    <property type="match status" value="1"/>
</dbReference>
<evidence type="ECO:0000256" key="1">
    <source>
        <dbReference type="ARBA" id="ARBA00022741"/>
    </source>
</evidence>
<keyword evidence="2" id="KW-0378">Hydrolase</keyword>
<proteinExistence type="predicted"/>
<dbReference type="Proteomes" id="UP001595621">
    <property type="component" value="Unassembled WGS sequence"/>
</dbReference>
<dbReference type="PANTHER" id="PTHR43309">
    <property type="entry name" value="5-OXOPROLINASE SUBUNIT C"/>
    <property type="match status" value="1"/>
</dbReference>
<dbReference type="SUPFAM" id="SSF50891">
    <property type="entry name" value="Cyclophilin-like"/>
    <property type="match status" value="1"/>
</dbReference>
<dbReference type="InterPro" id="IPR003778">
    <property type="entry name" value="CT_A_B"/>
</dbReference>
<gene>
    <name evidence="5" type="ORF">ACFOE0_17740</name>
</gene>
<dbReference type="Gene3D" id="2.40.100.10">
    <property type="entry name" value="Cyclophilin-like"/>
    <property type="match status" value="1"/>
</dbReference>
<evidence type="ECO:0000259" key="4">
    <source>
        <dbReference type="SMART" id="SM00797"/>
    </source>
</evidence>
<keyword evidence="3" id="KW-0067">ATP-binding</keyword>
<sequence length="323" mass="34974">MPGLEVAPSGLEVRQPGPLSLIQDPGRFGVAGLGLSQGGPMDLHAFCWANRLLGNPMSGAMLEITLGQASFFAHQDMTLSLCGADMQAKIVSNGEARPQANWRSFPLKAGEELQLGTAVSGLRAYLAVKGGFQTQAILGSRATVVRNKLGGTNGEKLTKGAVLKVSDNSQTNLNVSCTNKVPDRYQPNYSDPVTLELLHGPQYMDYTLEQLATLFDTRYRISPNSDRMGIRFEGQAVKAGPAGMISEGISAGAMQLPPDGQPIILMSDRQTLGGYPKPFVLSRYSQWCLVQCMPGTEVSFVPGDLTHASKQWQEFVRFFELFE</sequence>
<feature type="domain" description="Carboxyltransferase" evidence="4">
    <location>
        <begin position="32"/>
        <end position="319"/>
    </location>
</feature>
<comment type="caution">
    <text evidence="5">The sequence shown here is derived from an EMBL/GenBank/DDBJ whole genome shotgun (WGS) entry which is preliminary data.</text>
</comment>
<dbReference type="PANTHER" id="PTHR43309:SF4">
    <property type="entry name" value="CARBOXYLTRANSFERASE DOMAIN-CONTAINING PROTEIN"/>
    <property type="match status" value="1"/>
</dbReference>
<dbReference type="SMART" id="SM00797">
    <property type="entry name" value="AHS2"/>
    <property type="match status" value="1"/>
</dbReference>
<keyword evidence="1" id="KW-0547">Nucleotide-binding</keyword>
<reference evidence="6" key="1">
    <citation type="journal article" date="2019" name="Int. J. Syst. Evol. Microbiol.">
        <title>The Global Catalogue of Microorganisms (GCM) 10K type strain sequencing project: providing services to taxonomists for standard genome sequencing and annotation.</title>
        <authorList>
            <consortium name="The Broad Institute Genomics Platform"/>
            <consortium name="The Broad Institute Genome Sequencing Center for Infectious Disease"/>
            <person name="Wu L."/>
            <person name="Ma J."/>
        </authorList>
    </citation>
    <scope>NUCLEOTIDE SEQUENCE [LARGE SCALE GENOMIC DNA]</scope>
    <source>
        <strain evidence="6">KCTC 52277</strain>
    </source>
</reference>
<name>A0ABV7GIG0_9GAMM</name>
<evidence type="ECO:0000256" key="3">
    <source>
        <dbReference type="ARBA" id="ARBA00022840"/>
    </source>
</evidence>
<dbReference type="InterPro" id="IPR052708">
    <property type="entry name" value="PxpC"/>
</dbReference>
<organism evidence="5 6">
    <name type="scientific">Shewanella submarina</name>
    <dbReference type="NCBI Taxonomy" id="2016376"/>
    <lineage>
        <taxon>Bacteria</taxon>
        <taxon>Pseudomonadati</taxon>
        <taxon>Pseudomonadota</taxon>
        <taxon>Gammaproteobacteria</taxon>
        <taxon>Alteromonadales</taxon>
        <taxon>Shewanellaceae</taxon>
        <taxon>Shewanella</taxon>
    </lineage>
</organism>
<evidence type="ECO:0000313" key="5">
    <source>
        <dbReference type="EMBL" id="MFC3140004.1"/>
    </source>
</evidence>
<evidence type="ECO:0000313" key="6">
    <source>
        <dbReference type="Proteomes" id="UP001595621"/>
    </source>
</evidence>
<protein>
    <submittedName>
        <fullName evidence="5">Biotin-dependent carboxyltransferase family protein</fullName>
    </submittedName>
</protein>
<dbReference type="InterPro" id="IPR029000">
    <property type="entry name" value="Cyclophilin-like_dom_sf"/>
</dbReference>
<dbReference type="EMBL" id="JBHRTD010000018">
    <property type="protein sequence ID" value="MFC3140004.1"/>
    <property type="molecule type" value="Genomic_DNA"/>
</dbReference>